<accession>A0ABQ5FX39</accession>
<evidence type="ECO:0008006" key="4">
    <source>
        <dbReference type="Google" id="ProtNLM"/>
    </source>
</evidence>
<dbReference type="Pfam" id="PF14223">
    <property type="entry name" value="Retrotran_gag_2"/>
    <property type="match status" value="1"/>
</dbReference>
<evidence type="ECO:0000313" key="2">
    <source>
        <dbReference type="EMBL" id="GJT67922.1"/>
    </source>
</evidence>
<evidence type="ECO:0000313" key="3">
    <source>
        <dbReference type="Proteomes" id="UP001151760"/>
    </source>
</evidence>
<reference evidence="2" key="1">
    <citation type="journal article" date="2022" name="Int. J. Mol. Sci.">
        <title>Draft Genome of Tanacetum Coccineum: Genomic Comparison of Closely Related Tanacetum-Family Plants.</title>
        <authorList>
            <person name="Yamashiro T."/>
            <person name="Shiraishi A."/>
            <person name="Nakayama K."/>
            <person name="Satake H."/>
        </authorList>
    </citation>
    <scope>NUCLEOTIDE SEQUENCE</scope>
</reference>
<dbReference type="Proteomes" id="UP001151760">
    <property type="component" value="Unassembled WGS sequence"/>
</dbReference>
<feature type="compositionally biased region" description="Acidic residues" evidence="1">
    <location>
        <begin position="13"/>
        <end position="29"/>
    </location>
</feature>
<gene>
    <name evidence="2" type="ORF">Tco_1019402</name>
</gene>
<protein>
    <recommendedName>
        <fullName evidence="4">UBN2 domain-containing protein</fullName>
    </recommendedName>
</protein>
<proteinExistence type="predicted"/>
<feature type="region of interest" description="Disordered" evidence="1">
    <location>
        <begin position="244"/>
        <end position="272"/>
    </location>
</feature>
<dbReference type="PANTHER" id="PTHR34676">
    <property type="entry name" value="DUF4219 DOMAIN-CONTAINING PROTEIN-RELATED"/>
    <property type="match status" value="1"/>
</dbReference>
<name>A0ABQ5FX39_9ASTR</name>
<reference evidence="2" key="2">
    <citation type="submission" date="2022-01" db="EMBL/GenBank/DDBJ databases">
        <authorList>
            <person name="Yamashiro T."/>
            <person name="Shiraishi A."/>
            <person name="Satake H."/>
            <person name="Nakayama K."/>
        </authorList>
    </citation>
    <scope>NUCLEOTIDE SEQUENCE</scope>
</reference>
<evidence type="ECO:0000256" key="1">
    <source>
        <dbReference type="SAM" id="MobiDB-lite"/>
    </source>
</evidence>
<sequence>MEHDIDKDSIYEHDDDLEDDQKEDGDDRDTFDMWDITVEDVERIRQFLTPNVPEVIEDVIQPLIPKTLHTTPPNEGYVAPATKPILDDLLEEFGNEILNVTIVDEEADFNPIKDIEELERLLAKDALSHYTEIQQLRGNSQVKDNKIDFLVQQYEQFTIPEEESIDNGFARFNTISTSLKELDGGFSSKKYVRKFLRALHPKWRAKVTAIEESKDLTSLSLDELIGNLKVYEVIIKKDSEMVKGKRGQSRSLALKAKKESSDEDSSISDSEGKEYAMAMRDFKKFFKRRG</sequence>
<feature type="compositionally biased region" description="Basic and acidic residues" evidence="1">
    <location>
        <begin position="1"/>
        <end position="12"/>
    </location>
</feature>
<comment type="caution">
    <text evidence="2">The sequence shown here is derived from an EMBL/GenBank/DDBJ whole genome shotgun (WGS) entry which is preliminary data.</text>
</comment>
<organism evidence="2 3">
    <name type="scientific">Tanacetum coccineum</name>
    <dbReference type="NCBI Taxonomy" id="301880"/>
    <lineage>
        <taxon>Eukaryota</taxon>
        <taxon>Viridiplantae</taxon>
        <taxon>Streptophyta</taxon>
        <taxon>Embryophyta</taxon>
        <taxon>Tracheophyta</taxon>
        <taxon>Spermatophyta</taxon>
        <taxon>Magnoliopsida</taxon>
        <taxon>eudicotyledons</taxon>
        <taxon>Gunneridae</taxon>
        <taxon>Pentapetalae</taxon>
        <taxon>asterids</taxon>
        <taxon>campanulids</taxon>
        <taxon>Asterales</taxon>
        <taxon>Asteraceae</taxon>
        <taxon>Asteroideae</taxon>
        <taxon>Anthemideae</taxon>
        <taxon>Anthemidinae</taxon>
        <taxon>Tanacetum</taxon>
    </lineage>
</organism>
<dbReference type="EMBL" id="BQNB010017851">
    <property type="protein sequence ID" value="GJT67922.1"/>
    <property type="molecule type" value="Genomic_DNA"/>
</dbReference>
<keyword evidence="3" id="KW-1185">Reference proteome</keyword>
<feature type="region of interest" description="Disordered" evidence="1">
    <location>
        <begin position="1"/>
        <end position="30"/>
    </location>
</feature>
<dbReference type="PANTHER" id="PTHR34676:SF17">
    <property type="entry name" value="OS06G0684500 PROTEIN"/>
    <property type="match status" value="1"/>
</dbReference>